<dbReference type="Pfam" id="PF08450">
    <property type="entry name" value="SGL"/>
    <property type="match status" value="1"/>
</dbReference>
<dbReference type="RefSeq" id="WP_062952774.1">
    <property type="nucleotide sequence ID" value="NZ_LPVY01000021.1"/>
</dbReference>
<keyword evidence="1" id="KW-0378">Hydrolase</keyword>
<feature type="binding site" evidence="3">
    <location>
        <position position="122"/>
    </location>
    <ligand>
        <name>substrate</name>
    </ligand>
</feature>
<sequence>MAETDFEILDPRFKTLVKTSAVIEKLWSGGRWTEGPAYFPALKSLVFSDIPNDRLMRFDETTGQTGILMGGRDRYVNGNTVDRQGRLISCEHGGRCITRTEHDGRLTVLADRYEGKRFNSPNDLVAKSDGSIWFTDPAYGIDSDYEGFRAEPEIDGCHVYRIDGVTGKITRVADDFKRPNGLAFSPDESKLYIADTGATHFESGERHIRVFDVRDDNSLAGGEVFAQCSNGLFDGFRLDNAGRLWCSATDGVHCLSDTGDLIGKVLVPERVSNVCFGGPKNNRLFITATGSLYSILLPTTGLRTF</sequence>
<evidence type="ECO:0000256" key="2">
    <source>
        <dbReference type="PIRSR" id="PIRSR605511-1"/>
    </source>
</evidence>
<evidence type="ECO:0000256" key="1">
    <source>
        <dbReference type="ARBA" id="ARBA00022801"/>
    </source>
</evidence>
<keyword evidence="3" id="KW-0862">Zinc</keyword>
<comment type="cofactor">
    <cofactor evidence="3">
        <name>Zn(2+)</name>
        <dbReference type="ChEBI" id="CHEBI:29105"/>
    </cofactor>
    <text evidence="3">Binds 1 divalent metal cation per subunit.</text>
</comment>
<dbReference type="PANTHER" id="PTHR47572:SF4">
    <property type="entry name" value="LACTONASE DRP35"/>
    <property type="match status" value="1"/>
</dbReference>
<feature type="binding site" evidence="3">
    <location>
        <position position="34"/>
    </location>
    <ligand>
        <name>a divalent metal cation</name>
        <dbReference type="ChEBI" id="CHEBI:60240"/>
    </ligand>
</feature>
<accession>A0A154L281</accession>
<protein>
    <submittedName>
        <fullName evidence="5">Gluconolactonase</fullName>
    </submittedName>
</protein>
<dbReference type="GO" id="GO:0016787">
    <property type="term" value="F:hydrolase activity"/>
    <property type="evidence" value="ECO:0007669"/>
    <property type="project" value="UniProtKB-KW"/>
</dbReference>
<dbReference type="PRINTS" id="PR01790">
    <property type="entry name" value="SMP30FAMILY"/>
</dbReference>
<dbReference type="InterPro" id="IPR005511">
    <property type="entry name" value="SMP-30"/>
</dbReference>
<dbReference type="Proteomes" id="UP000076335">
    <property type="component" value="Unassembled WGS sequence"/>
</dbReference>
<proteinExistence type="predicted"/>
<feature type="binding site" evidence="3">
    <location>
        <position position="234"/>
    </location>
    <ligand>
        <name>a divalent metal cation</name>
        <dbReference type="ChEBI" id="CHEBI:60240"/>
    </ligand>
</feature>
<dbReference type="InterPro" id="IPR051262">
    <property type="entry name" value="SMP-30/CGR1_Lactonase"/>
</dbReference>
<evidence type="ECO:0000313" key="5">
    <source>
        <dbReference type="EMBL" id="KZB62196.1"/>
    </source>
</evidence>
<dbReference type="InterPro" id="IPR013658">
    <property type="entry name" value="SGL"/>
</dbReference>
<dbReference type="SUPFAM" id="SSF63829">
    <property type="entry name" value="Calcium-dependent phosphotriesterase"/>
    <property type="match status" value="1"/>
</dbReference>
<evidence type="ECO:0000313" key="6">
    <source>
        <dbReference type="Proteomes" id="UP000076335"/>
    </source>
</evidence>
<dbReference type="EMBL" id="LPVY01000021">
    <property type="protein sequence ID" value="KZB62196.1"/>
    <property type="molecule type" value="Genomic_DNA"/>
</dbReference>
<evidence type="ECO:0000259" key="4">
    <source>
        <dbReference type="Pfam" id="PF08450"/>
    </source>
</evidence>
<keyword evidence="3" id="KW-0479">Metal-binding</keyword>
<dbReference type="GO" id="GO:0046872">
    <property type="term" value="F:metal ion binding"/>
    <property type="evidence" value="ECO:0007669"/>
    <property type="project" value="UniProtKB-KW"/>
</dbReference>
<dbReference type="OrthoDB" id="241638at2"/>
<organism evidence="5 6">
    <name type="scientific">Thalassospira lucentensis</name>
    <dbReference type="NCBI Taxonomy" id="168935"/>
    <lineage>
        <taxon>Bacteria</taxon>
        <taxon>Pseudomonadati</taxon>
        <taxon>Pseudomonadota</taxon>
        <taxon>Alphaproteobacteria</taxon>
        <taxon>Rhodospirillales</taxon>
        <taxon>Thalassospiraceae</taxon>
        <taxon>Thalassospira</taxon>
    </lineage>
</organism>
<name>A0A154L281_9PROT</name>
<evidence type="ECO:0000256" key="3">
    <source>
        <dbReference type="PIRSR" id="PIRSR605511-2"/>
    </source>
</evidence>
<reference evidence="5 6" key="1">
    <citation type="submission" date="2015-12" db="EMBL/GenBank/DDBJ databases">
        <title>Genome sequence of Thalassospira lucentensis MCCC 1A02072.</title>
        <authorList>
            <person name="Lu L."/>
            <person name="Lai Q."/>
            <person name="Shao Z."/>
            <person name="Qian P."/>
        </authorList>
    </citation>
    <scope>NUCLEOTIDE SEQUENCE [LARGE SCALE GENOMIC DNA]</scope>
    <source>
        <strain evidence="5 6">MCCC 1A02072</strain>
    </source>
</reference>
<dbReference type="Gene3D" id="2.120.10.30">
    <property type="entry name" value="TolB, C-terminal domain"/>
    <property type="match status" value="1"/>
</dbReference>
<feature type="binding site" evidence="3">
    <location>
        <position position="180"/>
    </location>
    <ligand>
        <name>a divalent metal cation</name>
        <dbReference type="ChEBI" id="CHEBI:60240"/>
    </ligand>
</feature>
<feature type="active site" description="Proton donor/acceptor" evidence="2">
    <location>
        <position position="234"/>
    </location>
</feature>
<feature type="domain" description="SMP-30/Gluconolactonase/LRE-like region" evidence="4">
    <location>
        <begin position="32"/>
        <end position="289"/>
    </location>
</feature>
<comment type="caution">
    <text evidence="5">The sequence shown here is derived from an EMBL/GenBank/DDBJ whole genome shotgun (WGS) entry which is preliminary data.</text>
</comment>
<dbReference type="PANTHER" id="PTHR47572">
    <property type="entry name" value="LIPOPROTEIN-RELATED"/>
    <property type="match status" value="1"/>
</dbReference>
<gene>
    <name evidence="5" type="ORF">AUP42_04370</name>
</gene>
<dbReference type="InterPro" id="IPR011042">
    <property type="entry name" value="6-blade_b-propeller_TolB-like"/>
</dbReference>
<dbReference type="AlphaFoldDB" id="A0A154L281"/>